<evidence type="ECO:0000313" key="3">
    <source>
        <dbReference type="Proteomes" id="UP000253752"/>
    </source>
</evidence>
<feature type="region of interest" description="Disordered" evidence="1">
    <location>
        <begin position="1"/>
        <end position="64"/>
    </location>
</feature>
<dbReference type="AlphaFoldDB" id="A0A369MN39"/>
<feature type="compositionally biased region" description="Basic and acidic residues" evidence="1">
    <location>
        <begin position="41"/>
        <end position="62"/>
    </location>
</feature>
<sequence length="198" mass="21036">MEKQDPEPGPAGANQQNAPQPGGEGGAKGEPDLKAQNARLTQERDDWKKRAEEAEGQLKDLNDSLAKALTEDDVKAAVEEAQGEAKKAADAAESAWKQREKSLVVENALIAAGCSDTVGAIAHLDMDGIDVAKDGHVSGLDVAKVKESYPHLFDAKTVVSSAATPGGPVKKMTKDEIMAIKDPAERRAKIAEHMDLFE</sequence>
<gene>
    <name evidence="2" type="ORF">C1872_12670</name>
</gene>
<dbReference type="GeneID" id="69512316"/>
<evidence type="ECO:0000256" key="1">
    <source>
        <dbReference type="SAM" id="MobiDB-lite"/>
    </source>
</evidence>
<evidence type="ECO:0000313" key="2">
    <source>
        <dbReference type="EMBL" id="RDB76289.1"/>
    </source>
</evidence>
<dbReference type="Pfam" id="PF06810">
    <property type="entry name" value="Phage_scaffold"/>
    <property type="match status" value="1"/>
</dbReference>
<dbReference type="InterPro" id="IPR009636">
    <property type="entry name" value="SCAF"/>
</dbReference>
<proteinExistence type="predicted"/>
<name>A0A369MN39_EGGLN</name>
<dbReference type="Proteomes" id="UP000253752">
    <property type="component" value="Unassembled WGS sequence"/>
</dbReference>
<organism evidence="2 3">
    <name type="scientific">Eggerthella lenta</name>
    <name type="common">Eubacterium lentum</name>
    <dbReference type="NCBI Taxonomy" id="84112"/>
    <lineage>
        <taxon>Bacteria</taxon>
        <taxon>Bacillati</taxon>
        <taxon>Actinomycetota</taxon>
        <taxon>Coriobacteriia</taxon>
        <taxon>Eggerthellales</taxon>
        <taxon>Eggerthellaceae</taxon>
        <taxon>Eggerthella</taxon>
    </lineage>
</organism>
<dbReference type="RefSeq" id="WP_114516601.1">
    <property type="nucleotide sequence ID" value="NZ_CP089331.1"/>
</dbReference>
<protein>
    <submittedName>
        <fullName evidence="2">Uncharacterized protein</fullName>
    </submittedName>
</protein>
<comment type="caution">
    <text evidence="2">The sequence shown here is derived from an EMBL/GenBank/DDBJ whole genome shotgun (WGS) entry which is preliminary data.</text>
</comment>
<accession>A0A369MN39</accession>
<reference evidence="2 3" key="1">
    <citation type="journal article" date="2018" name="Elife">
        <title>Discovery and characterization of a prevalent human gut bacterial enzyme sufficient for the inactivation of a family of plant toxins.</title>
        <authorList>
            <person name="Koppel N."/>
            <person name="Bisanz J.E."/>
            <person name="Pandelia M.E."/>
            <person name="Turnbaugh P.J."/>
            <person name="Balskus E.P."/>
        </authorList>
    </citation>
    <scope>NUCLEOTIDE SEQUENCE [LARGE SCALE GENOMIC DNA]</scope>
    <source>
        <strain evidence="2 3">MR1 #12</strain>
    </source>
</reference>
<dbReference type="EMBL" id="PPTX01000022">
    <property type="protein sequence ID" value="RDB76289.1"/>
    <property type="molecule type" value="Genomic_DNA"/>
</dbReference>